<dbReference type="InterPro" id="IPR013149">
    <property type="entry name" value="ADH-like_C"/>
</dbReference>
<evidence type="ECO:0000256" key="7">
    <source>
        <dbReference type="ARBA" id="ARBA00023027"/>
    </source>
</evidence>
<dbReference type="FunFam" id="3.40.50.720:FF:000068">
    <property type="entry name" value="Sorbitol dehydrogenase"/>
    <property type="match status" value="1"/>
</dbReference>
<evidence type="ECO:0000256" key="3">
    <source>
        <dbReference type="ARBA" id="ARBA00011881"/>
    </source>
</evidence>
<evidence type="ECO:0000256" key="11">
    <source>
        <dbReference type="RuleBase" id="RU361277"/>
    </source>
</evidence>
<feature type="domain" description="Enoyl reductase (ER)" evidence="13">
    <location>
        <begin position="51"/>
        <end position="384"/>
    </location>
</feature>
<dbReference type="GO" id="GO:0003939">
    <property type="term" value="F:L-iditol 2-dehydrogenase (NAD+) activity"/>
    <property type="evidence" value="ECO:0007669"/>
    <property type="project" value="TreeGrafter"/>
</dbReference>
<dbReference type="EMBL" id="JAKWFO010000001">
    <property type="protein sequence ID" value="KAI9639293.1"/>
    <property type="molecule type" value="Genomic_DNA"/>
</dbReference>
<keyword evidence="4 11" id="KW-0479">Metal-binding</keyword>
<dbReference type="SUPFAM" id="SSF51735">
    <property type="entry name" value="NAD(P)-binding Rossmann-fold domains"/>
    <property type="match status" value="1"/>
</dbReference>
<evidence type="ECO:0000313" key="14">
    <source>
        <dbReference type="EMBL" id="KAI9639293.1"/>
    </source>
</evidence>
<dbReference type="Gene3D" id="3.40.50.720">
    <property type="entry name" value="NAD(P)-binding Rossmann-like Domain"/>
    <property type="match status" value="1"/>
</dbReference>
<evidence type="ECO:0000256" key="9">
    <source>
        <dbReference type="ARBA" id="ARBA00039783"/>
    </source>
</evidence>
<dbReference type="InterPro" id="IPR036291">
    <property type="entry name" value="NAD(P)-bd_dom_sf"/>
</dbReference>
<evidence type="ECO:0000256" key="10">
    <source>
        <dbReference type="ARBA" id="ARBA00049317"/>
    </source>
</evidence>
<dbReference type="InterPro" id="IPR011032">
    <property type="entry name" value="GroES-like_sf"/>
</dbReference>
<keyword evidence="5 11" id="KW-0862">Zinc</keyword>
<dbReference type="EC" id="1.1.1.12" evidence="8"/>
<dbReference type="RefSeq" id="XP_052949070.1">
    <property type="nucleotide sequence ID" value="XM_053089052.1"/>
</dbReference>
<dbReference type="InterPro" id="IPR020843">
    <property type="entry name" value="ER"/>
</dbReference>
<accession>A0AA38HD20</accession>
<evidence type="ECO:0000256" key="5">
    <source>
        <dbReference type="ARBA" id="ARBA00022833"/>
    </source>
</evidence>
<dbReference type="PANTHER" id="PTHR43161">
    <property type="entry name" value="SORBITOL DEHYDROGENASE"/>
    <property type="match status" value="1"/>
</dbReference>
<comment type="similarity">
    <text evidence="2 11">Belongs to the zinc-containing alcohol dehydrogenase family.</text>
</comment>
<organism evidence="14 15">
    <name type="scientific">Dioszegia hungarica</name>
    <dbReference type="NCBI Taxonomy" id="4972"/>
    <lineage>
        <taxon>Eukaryota</taxon>
        <taxon>Fungi</taxon>
        <taxon>Dikarya</taxon>
        <taxon>Basidiomycota</taxon>
        <taxon>Agaricomycotina</taxon>
        <taxon>Tremellomycetes</taxon>
        <taxon>Tremellales</taxon>
        <taxon>Bulleribasidiaceae</taxon>
        <taxon>Dioszegia</taxon>
    </lineage>
</organism>
<dbReference type="GO" id="GO:0008270">
    <property type="term" value="F:zinc ion binding"/>
    <property type="evidence" value="ECO:0007669"/>
    <property type="project" value="InterPro"/>
</dbReference>
<dbReference type="SUPFAM" id="SSF50129">
    <property type="entry name" value="GroES-like"/>
    <property type="match status" value="1"/>
</dbReference>
<evidence type="ECO:0000256" key="12">
    <source>
        <dbReference type="SAM" id="MobiDB-lite"/>
    </source>
</evidence>
<name>A0AA38HD20_9TREE</name>
<dbReference type="InterPro" id="IPR002328">
    <property type="entry name" value="ADH_Zn_CS"/>
</dbReference>
<keyword evidence="6" id="KW-0560">Oxidoreductase</keyword>
<keyword evidence="7" id="KW-0520">NAD</keyword>
<sequence>MAPTSLNNASEQVPHATKAQLPTGLNGGATASIIDPQILVRPNLALWVTKDHQIYQKEEPYPVCPPGQCLIHVKATGICGSEIHFWKSGRIGDCCVTHDIILGHESAGQIVEIGEGVQGFSVGDRVSIEPGVSCWECEQCLRGRYNLCPKVKFSGTPPSDGTMRRFVAHPARFLHKIPDTMTYAVGALIEPLSVAYNAVTRASPYLGQPVLIAGAGPIGLAMALCARSAGCHPICITDLEDNRLAQARSMGFQQTLKIDLGWDRFETARQVRRVMGEGCAPSLAFECTGAESSINSAIYALEDGGTLLQVGCGKPDIAVPLMSMGFREVNIVTSFRYRLSWPVVIRLVNAGIFGDVTGLITHTFPIEQTIEAFETCADRSKLAIKVQIVDE</sequence>
<evidence type="ECO:0000256" key="1">
    <source>
        <dbReference type="ARBA" id="ARBA00001947"/>
    </source>
</evidence>
<dbReference type="InterPro" id="IPR013154">
    <property type="entry name" value="ADH-like_N"/>
</dbReference>
<feature type="compositionally biased region" description="Polar residues" evidence="12">
    <location>
        <begin position="1"/>
        <end position="11"/>
    </location>
</feature>
<dbReference type="SMART" id="SM00829">
    <property type="entry name" value="PKS_ER"/>
    <property type="match status" value="1"/>
</dbReference>
<dbReference type="Proteomes" id="UP001164286">
    <property type="component" value="Unassembled WGS sequence"/>
</dbReference>
<dbReference type="GO" id="GO:0050019">
    <property type="term" value="F:L-arabinitol 4-dehydrogenase activity"/>
    <property type="evidence" value="ECO:0007669"/>
    <property type="project" value="UniProtKB-EC"/>
</dbReference>
<dbReference type="Gene3D" id="3.90.180.10">
    <property type="entry name" value="Medium-chain alcohol dehydrogenases, catalytic domain"/>
    <property type="match status" value="1"/>
</dbReference>
<comment type="subunit">
    <text evidence="3">Homotetramer.</text>
</comment>
<dbReference type="AlphaFoldDB" id="A0AA38HD20"/>
<gene>
    <name evidence="14" type="ORF">MKK02DRAFT_34993</name>
</gene>
<evidence type="ECO:0000256" key="4">
    <source>
        <dbReference type="ARBA" id="ARBA00022723"/>
    </source>
</evidence>
<dbReference type="GO" id="GO:0006062">
    <property type="term" value="P:sorbitol catabolic process"/>
    <property type="evidence" value="ECO:0007669"/>
    <property type="project" value="TreeGrafter"/>
</dbReference>
<protein>
    <recommendedName>
        <fullName evidence="9">L-arabinitol 4-dehydrogenase</fullName>
        <ecNumber evidence="8">1.1.1.12</ecNumber>
    </recommendedName>
</protein>
<dbReference type="CDD" id="cd05285">
    <property type="entry name" value="sorbitol_DH"/>
    <property type="match status" value="1"/>
</dbReference>
<dbReference type="GeneID" id="77728257"/>
<dbReference type="InterPro" id="IPR045306">
    <property type="entry name" value="SDH-like"/>
</dbReference>
<feature type="region of interest" description="Disordered" evidence="12">
    <location>
        <begin position="1"/>
        <end position="21"/>
    </location>
</feature>
<reference evidence="14" key="1">
    <citation type="journal article" date="2022" name="G3 (Bethesda)">
        <title>High quality genome of the basidiomycete yeast Dioszegia hungarica PDD-24b-2 isolated from cloud water.</title>
        <authorList>
            <person name="Jarrige D."/>
            <person name="Haridas S."/>
            <person name="Bleykasten-Grosshans C."/>
            <person name="Joly M."/>
            <person name="Nadalig T."/>
            <person name="Sancelme M."/>
            <person name="Vuilleumier S."/>
            <person name="Grigoriev I.V."/>
            <person name="Amato P."/>
            <person name="Bringel F."/>
        </authorList>
    </citation>
    <scope>NUCLEOTIDE SEQUENCE</scope>
    <source>
        <strain evidence="14">PDD-24b-2</strain>
    </source>
</reference>
<evidence type="ECO:0000256" key="2">
    <source>
        <dbReference type="ARBA" id="ARBA00008072"/>
    </source>
</evidence>
<dbReference type="PANTHER" id="PTHR43161:SF12">
    <property type="entry name" value="L-ARABINITOL 4-DEHYDROGENASE"/>
    <property type="match status" value="1"/>
</dbReference>
<comment type="cofactor">
    <cofactor evidence="1 11">
        <name>Zn(2+)</name>
        <dbReference type="ChEBI" id="CHEBI:29105"/>
    </cofactor>
</comment>
<proteinExistence type="inferred from homology"/>
<comment type="caution">
    <text evidence="14">The sequence shown here is derived from an EMBL/GenBank/DDBJ whole genome shotgun (WGS) entry which is preliminary data.</text>
</comment>
<evidence type="ECO:0000313" key="15">
    <source>
        <dbReference type="Proteomes" id="UP001164286"/>
    </source>
</evidence>
<comment type="catalytic activity">
    <reaction evidence="10">
        <text>L-arabinitol + NAD(+) = L-xylulose + NADH + H(+)</text>
        <dbReference type="Rhea" id="RHEA:16381"/>
        <dbReference type="ChEBI" id="CHEBI:15378"/>
        <dbReference type="ChEBI" id="CHEBI:17399"/>
        <dbReference type="ChEBI" id="CHEBI:18403"/>
        <dbReference type="ChEBI" id="CHEBI:57540"/>
        <dbReference type="ChEBI" id="CHEBI:57945"/>
        <dbReference type="EC" id="1.1.1.12"/>
    </reaction>
</comment>
<evidence type="ECO:0000256" key="8">
    <source>
        <dbReference type="ARBA" id="ARBA00038954"/>
    </source>
</evidence>
<dbReference type="Pfam" id="PF00107">
    <property type="entry name" value="ADH_zinc_N"/>
    <property type="match status" value="1"/>
</dbReference>
<evidence type="ECO:0000256" key="6">
    <source>
        <dbReference type="ARBA" id="ARBA00023002"/>
    </source>
</evidence>
<dbReference type="PROSITE" id="PS00059">
    <property type="entry name" value="ADH_ZINC"/>
    <property type="match status" value="1"/>
</dbReference>
<evidence type="ECO:0000259" key="13">
    <source>
        <dbReference type="SMART" id="SM00829"/>
    </source>
</evidence>
<keyword evidence="15" id="KW-1185">Reference proteome</keyword>
<dbReference type="Pfam" id="PF08240">
    <property type="entry name" value="ADH_N"/>
    <property type="match status" value="1"/>
</dbReference>